<accession>A0ABW5IZ35</accession>
<dbReference type="Pfam" id="PF00188">
    <property type="entry name" value="CAP"/>
    <property type="match status" value="1"/>
</dbReference>
<comment type="caution">
    <text evidence="3">The sequence shown here is derived from an EMBL/GenBank/DDBJ whole genome shotgun (WGS) entry which is preliminary data.</text>
</comment>
<evidence type="ECO:0000313" key="3">
    <source>
        <dbReference type="EMBL" id="MFD2518951.1"/>
    </source>
</evidence>
<organism evidence="3 4">
    <name type="scientific">Salinimicrobium flavum</name>
    <dbReference type="NCBI Taxonomy" id="1737065"/>
    <lineage>
        <taxon>Bacteria</taxon>
        <taxon>Pseudomonadati</taxon>
        <taxon>Bacteroidota</taxon>
        <taxon>Flavobacteriia</taxon>
        <taxon>Flavobacteriales</taxon>
        <taxon>Flavobacteriaceae</taxon>
        <taxon>Salinimicrobium</taxon>
    </lineage>
</organism>
<dbReference type="InterPro" id="IPR035940">
    <property type="entry name" value="CAP_sf"/>
</dbReference>
<dbReference type="Proteomes" id="UP001597468">
    <property type="component" value="Unassembled WGS sequence"/>
</dbReference>
<keyword evidence="4" id="KW-1185">Reference proteome</keyword>
<dbReference type="PANTHER" id="PTHR31157:SF1">
    <property type="entry name" value="SCP DOMAIN-CONTAINING PROTEIN"/>
    <property type="match status" value="1"/>
</dbReference>
<feature type="chain" id="PRO_5046912746" evidence="1">
    <location>
        <begin position="23"/>
        <end position="166"/>
    </location>
</feature>
<dbReference type="InterPro" id="IPR014044">
    <property type="entry name" value="CAP_dom"/>
</dbReference>
<sequence>MKNLTYFVWLMAISVFSLTSCSKENIEEMDSANLTTKMAPVNYSSIELDVLDLVNAYRVQQDLTELLSLDEGSRQAATHNQHMIQNNEVCHDDFGSRYEALVKAENAKAVSENVGFGFRTAEAVVNAWIKSDGHRENMIGNHTHFGISVKEGKDGKLYFTNIFVRK</sequence>
<dbReference type="Gene3D" id="3.40.33.10">
    <property type="entry name" value="CAP"/>
    <property type="match status" value="1"/>
</dbReference>
<evidence type="ECO:0000256" key="1">
    <source>
        <dbReference type="SAM" id="SignalP"/>
    </source>
</evidence>
<name>A0ABW5IZ35_9FLAO</name>
<dbReference type="SUPFAM" id="SSF55797">
    <property type="entry name" value="PR-1-like"/>
    <property type="match status" value="1"/>
</dbReference>
<proteinExistence type="predicted"/>
<dbReference type="PROSITE" id="PS51257">
    <property type="entry name" value="PROKAR_LIPOPROTEIN"/>
    <property type="match status" value="1"/>
</dbReference>
<dbReference type="EMBL" id="JBHULT010000012">
    <property type="protein sequence ID" value="MFD2518951.1"/>
    <property type="molecule type" value="Genomic_DNA"/>
</dbReference>
<dbReference type="RefSeq" id="WP_380754134.1">
    <property type="nucleotide sequence ID" value="NZ_JBHULT010000012.1"/>
</dbReference>
<protein>
    <submittedName>
        <fullName evidence="3">CAP domain-containing protein</fullName>
    </submittedName>
</protein>
<keyword evidence="1" id="KW-0732">Signal</keyword>
<evidence type="ECO:0000313" key="4">
    <source>
        <dbReference type="Proteomes" id="UP001597468"/>
    </source>
</evidence>
<evidence type="ECO:0000259" key="2">
    <source>
        <dbReference type="Pfam" id="PF00188"/>
    </source>
</evidence>
<dbReference type="CDD" id="cd05379">
    <property type="entry name" value="CAP_bacterial"/>
    <property type="match status" value="1"/>
</dbReference>
<feature type="domain" description="SCP" evidence="2">
    <location>
        <begin position="51"/>
        <end position="160"/>
    </location>
</feature>
<reference evidence="4" key="1">
    <citation type="journal article" date="2019" name="Int. J. Syst. Evol. Microbiol.">
        <title>The Global Catalogue of Microorganisms (GCM) 10K type strain sequencing project: providing services to taxonomists for standard genome sequencing and annotation.</title>
        <authorList>
            <consortium name="The Broad Institute Genomics Platform"/>
            <consortium name="The Broad Institute Genome Sequencing Center for Infectious Disease"/>
            <person name="Wu L."/>
            <person name="Ma J."/>
        </authorList>
    </citation>
    <scope>NUCLEOTIDE SEQUENCE [LARGE SCALE GENOMIC DNA]</scope>
    <source>
        <strain evidence="4">KCTC 42585</strain>
    </source>
</reference>
<feature type="signal peptide" evidence="1">
    <location>
        <begin position="1"/>
        <end position="22"/>
    </location>
</feature>
<dbReference type="PANTHER" id="PTHR31157">
    <property type="entry name" value="SCP DOMAIN-CONTAINING PROTEIN"/>
    <property type="match status" value="1"/>
</dbReference>
<gene>
    <name evidence="3" type="ORF">ACFSTG_13670</name>
</gene>